<reference evidence="1" key="1">
    <citation type="journal article" date="2014" name="Front. Microbiol.">
        <title>High frequency of phylogenetically diverse reductive dehalogenase-homologous genes in deep subseafloor sedimentary metagenomes.</title>
        <authorList>
            <person name="Kawai M."/>
            <person name="Futagami T."/>
            <person name="Toyoda A."/>
            <person name="Takaki Y."/>
            <person name="Nishi S."/>
            <person name="Hori S."/>
            <person name="Arai W."/>
            <person name="Tsubouchi T."/>
            <person name="Morono Y."/>
            <person name="Uchiyama I."/>
            <person name="Ito T."/>
            <person name="Fujiyama A."/>
            <person name="Inagaki F."/>
            <person name="Takami H."/>
        </authorList>
    </citation>
    <scope>NUCLEOTIDE SEQUENCE</scope>
    <source>
        <strain evidence="1">Expedition CK06-06</strain>
    </source>
</reference>
<name>X0SYZ0_9ZZZZ</name>
<dbReference type="EMBL" id="BARS01016252">
    <property type="protein sequence ID" value="GAF86189.1"/>
    <property type="molecule type" value="Genomic_DNA"/>
</dbReference>
<comment type="caution">
    <text evidence="1">The sequence shown here is derived from an EMBL/GenBank/DDBJ whole genome shotgun (WGS) entry which is preliminary data.</text>
</comment>
<sequence>ICDYSGTCEPVIKGNISKTTGEKIYHVPGGEFYDKTVIDEATGERWFCTEQETIEAGWRRSKR</sequence>
<gene>
    <name evidence="1" type="ORF">S01H1_26778</name>
</gene>
<feature type="non-terminal residue" evidence="1">
    <location>
        <position position="1"/>
    </location>
</feature>
<dbReference type="AlphaFoldDB" id="X0SYZ0"/>
<accession>X0SYZ0</accession>
<organism evidence="1">
    <name type="scientific">marine sediment metagenome</name>
    <dbReference type="NCBI Taxonomy" id="412755"/>
    <lineage>
        <taxon>unclassified sequences</taxon>
        <taxon>metagenomes</taxon>
        <taxon>ecological metagenomes</taxon>
    </lineage>
</organism>
<protein>
    <submittedName>
        <fullName evidence="1">Uncharacterized protein</fullName>
    </submittedName>
</protein>
<evidence type="ECO:0000313" key="1">
    <source>
        <dbReference type="EMBL" id="GAF86189.1"/>
    </source>
</evidence>
<proteinExistence type="predicted"/>